<dbReference type="STRING" id="93057.EU95_0960"/>
<comment type="caution">
    <text evidence="1">The sequence shown here is derived from an EMBL/GenBank/DDBJ whole genome shotgun (WGS) entry which is preliminary data.</text>
</comment>
<protein>
    <recommendedName>
        <fullName evidence="3">DUF2811 domain-containing protein</fullName>
    </recommendedName>
</protein>
<evidence type="ECO:0008006" key="3">
    <source>
        <dbReference type="Google" id="ProtNLM"/>
    </source>
</evidence>
<evidence type="ECO:0000313" key="1">
    <source>
        <dbReference type="EMBL" id="KGF96165.1"/>
    </source>
</evidence>
<dbReference type="Pfam" id="PF10929">
    <property type="entry name" value="DUF2811"/>
    <property type="match status" value="1"/>
</dbReference>
<dbReference type="AlphaFoldDB" id="A0A0A2A3J4"/>
<dbReference type="Proteomes" id="UP000030355">
    <property type="component" value="Unassembled WGS sequence"/>
</dbReference>
<gene>
    <name evidence="1" type="ORF">EU95_0960</name>
</gene>
<dbReference type="OrthoDB" id="515579at2"/>
<reference evidence="2" key="1">
    <citation type="journal article" date="2014" name="Sci. Data">
        <title>Genomes of diverse isolates of the marine cyanobacterium Prochlorococcus.</title>
        <authorList>
            <person name="Biller S."/>
            <person name="Berube P."/>
            <person name="Thompson J."/>
            <person name="Kelly L."/>
            <person name="Roggensack S."/>
            <person name="Awad L."/>
            <person name="Roache-Johnson K."/>
            <person name="Ding H."/>
            <person name="Giovannoni S.J."/>
            <person name="Moore L.R."/>
            <person name="Chisholm S.W."/>
        </authorList>
    </citation>
    <scope>NUCLEOTIDE SEQUENCE [LARGE SCALE GENOMIC DNA]</scope>
    <source>
        <strain evidence="2">MIT 9201</strain>
    </source>
</reference>
<organism evidence="1 2">
    <name type="scientific">Prochlorococcus marinus str. MIT 9201</name>
    <dbReference type="NCBI Taxonomy" id="93057"/>
    <lineage>
        <taxon>Bacteria</taxon>
        <taxon>Bacillati</taxon>
        <taxon>Cyanobacteriota</taxon>
        <taxon>Cyanophyceae</taxon>
        <taxon>Synechococcales</taxon>
        <taxon>Prochlorococcaceae</taxon>
        <taxon>Prochlorococcus</taxon>
    </lineage>
</organism>
<sequence>MQKFNCDQDPILTSNKEEVISFKCELQENLQKAMKEFVEEHPNWDQYRILQAAIAGFLMQKGFHNRDLTRLYVGNMFSMNFKD</sequence>
<evidence type="ECO:0000313" key="2">
    <source>
        <dbReference type="Proteomes" id="UP000030355"/>
    </source>
</evidence>
<accession>A0A0A2A3J4</accession>
<dbReference type="EMBL" id="JNAL01000010">
    <property type="protein sequence ID" value="KGF96165.1"/>
    <property type="molecule type" value="Genomic_DNA"/>
</dbReference>
<proteinExistence type="predicted"/>
<dbReference type="InterPro" id="IPR021231">
    <property type="entry name" value="DUF2811"/>
</dbReference>
<name>A0A0A2A3J4_PROMR</name>
<dbReference type="RefSeq" id="WP_032522102.1">
    <property type="nucleotide sequence ID" value="NZ_CP138977.1"/>
</dbReference>
<dbReference type="eggNOG" id="ENOG5030D1D">
    <property type="taxonomic scope" value="Bacteria"/>
</dbReference>